<sequence>MPVNVCSRQGTYRSCGSDCGGVDADAAIVVGGVGEFESLNSSSANGGSRSIHNKVVSGFRPSVRPSGGGARNLETEGSPADLRPDSLATVPPKTSLLPPRR</sequence>
<evidence type="ECO:0000313" key="2">
    <source>
        <dbReference type="EMBL" id="GFN89951.1"/>
    </source>
</evidence>
<feature type="region of interest" description="Disordered" evidence="1">
    <location>
        <begin position="40"/>
        <end position="101"/>
    </location>
</feature>
<accession>A0AAV3Z606</accession>
<gene>
    <name evidence="2" type="ORF">PoB_001645700</name>
</gene>
<evidence type="ECO:0000256" key="1">
    <source>
        <dbReference type="SAM" id="MobiDB-lite"/>
    </source>
</evidence>
<feature type="compositionally biased region" description="Polar residues" evidence="1">
    <location>
        <begin position="40"/>
        <end position="50"/>
    </location>
</feature>
<reference evidence="2 3" key="1">
    <citation type="journal article" date="2021" name="Elife">
        <title>Chloroplast acquisition without the gene transfer in kleptoplastic sea slugs, Plakobranchus ocellatus.</title>
        <authorList>
            <person name="Maeda T."/>
            <person name="Takahashi S."/>
            <person name="Yoshida T."/>
            <person name="Shimamura S."/>
            <person name="Takaki Y."/>
            <person name="Nagai Y."/>
            <person name="Toyoda A."/>
            <person name="Suzuki Y."/>
            <person name="Arimoto A."/>
            <person name="Ishii H."/>
            <person name="Satoh N."/>
            <person name="Nishiyama T."/>
            <person name="Hasebe M."/>
            <person name="Maruyama T."/>
            <person name="Minagawa J."/>
            <person name="Obokata J."/>
            <person name="Shigenobu S."/>
        </authorList>
    </citation>
    <scope>NUCLEOTIDE SEQUENCE [LARGE SCALE GENOMIC DNA]</scope>
</reference>
<proteinExistence type="predicted"/>
<comment type="caution">
    <text evidence="2">The sequence shown here is derived from an EMBL/GenBank/DDBJ whole genome shotgun (WGS) entry which is preliminary data.</text>
</comment>
<evidence type="ECO:0000313" key="3">
    <source>
        <dbReference type="Proteomes" id="UP000735302"/>
    </source>
</evidence>
<keyword evidence="3" id="KW-1185">Reference proteome</keyword>
<dbReference type="EMBL" id="BLXT01001969">
    <property type="protein sequence ID" value="GFN89951.1"/>
    <property type="molecule type" value="Genomic_DNA"/>
</dbReference>
<organism evidence="2 3">
    <name type="scientific">Plakobranchus ocellatus</name>
    <dbReference type="NCBI Taxonomy" id="259542"/>
    <lineage>
        <taxon>Eukaryota</taxon>
        <taxon>Metazoa</taxon>
        <taxon>Spiralia</taxon>
        <taxon>Lophotrochozoa</taxon>
        <taxon>Mollusca</taxon>
        <taxon>Gastropoda</taxon>
        <taxon>Heterobranchia</taxon>
        <taxon>Euthyneura</taxon>
        <taxon>Panpulmonata</taxon>
        <taxon>Sacoglossa</taxon>
        <taxon>Placobranchoidea</taxon>
        <taxon>Plakobranchidae</taxon>
        <taxon>Plakobranchus</taxon>
    </lineage>
</organism>
<protein>
    <submittedName>
        <fullName evidence="2">Uncharacterized protein</fullName>
    </submittedName>
</protein>
<name>A0AAV3Z606_9GAST</name>
<dbReference type="AlphaFoldDB" id="A0AAV3Z606"/>
<dbReference type="Proteomes" id="UP000735302">
    <property type="component" value="Unassembled WGS sequence"/>
</dbReference>